<dbReference type="GO" id="GO:0000166">
    <property type="term" value="F:nucleotide binding"/>
    <property type="evidence" value="ECO:0007669"/>
    <property type="project" value="InterPro"/>
</dbReference>
<accession>A0A6J6IL65</accession>
<feature type="domain" description="GFO/IDH/MocA-like oxidoreductase" evidence="2">
    <location>
        <begin position="126"/>
        <end position="249"/>
    </location>
</feature>
<protein>
    <submittedName>
        <fullName evidence="3">Unannotated protein</fullName>
    </submittedName>
</protein>
<organism evidence="3">
    <name type="scientific">freshwater metagenome</name>
    <dbReference type="NCBI Taxonomy" id="449393"/>
    <lineage>
        <taxon>unclassified sequences</taxon>
        <taxon>metagenomes</taxon>
        <taxon>ecological metagenomes</taxon>
    </lineage>
</organism>
<dbReference type="SUPFAM" id="SSF55347">
    <property type="entry name" value="Glyceraldehyde-3-phosphate dehydrogenase-like, C-terminal domain"/>
    <property type="match status" value="1"/>
</dbReference>
<proteinExistence type="predicted"/>
<dbReference type="SUPFAM" id="SSF51735">
    <property type="entry name" value="NAD(P)-binding Rossmann-fold domains"/>
    <property type="match status" value="1"/>
</dbReference>
<evidence type="ECO:0000259" key="1">
    <source>
        <dbReference type="Pfam" id="PF01408"/>
    </source>
</evidence>
<evidence type="ECO:0000313" key="3">
    <source>
        <dbReference type="EMBL" id="CAB4625277.1"/>
    </source>
</evidence>
<dbReference type="PANTHER" id="PTHR43249">
    <property type="entry name" value="UDP-N-ACETYL-2-AMINO-2-DEOXY-D-GLUCURONATE OXIDASE"/>
    <property type="match status" value="1"/>
</dbReference>
<dbReference type="Pfam" id="PF01408">
    <property type="entry name" value="GFO_IDH_MocA"/>
    <property type="match status" value="1"/>
</dbReference>
<feature type="domain" description="Gfo/Idh/MocA-like oxidoreductase N-terminal" evidence="1">
    <location>
        <begin position="2"/>
        <end position="113"/>
    </location>
</feature>
<dbReference type="InterPro" id="IPR052515">
    <property type="entry name" value="Gfo/Idh/MocA_Oxidoreductase"/>
</dbReference>
<dbReference type="InterPro" id="IPR055170">
    <property type="entry name" value="GFO_IDH_MocA-like_dom"/>
</dbReference>
<evidence type="ECO:0000259" key="2">
    <source>
        <dbReference type="Pfam" id="PF22725"/>
    </source>
</evidence>
<dbReference type="EMBL" id="CAEZVD010000098">
    <property type="protein sequence ID" value="CAB4625277.1"/>
    <property type="molecule type" value="Genomic_DNA"/>
</dbReference>
<sequence length="357" mass="38605">MKAAVVGTGFMGAVHGQAIQTNGIELTGFLGSNAQKSQSIASTFRGAKSFANLDELLDSKPDVLHVCTPNSTHLELAKAAIDRGISVVVEKPLATNLEDAKALLEIAGSVNVTAVPFVYRYHPVVLELRKRIQENKTNNLWLLHGSYLQDWLAESMTTNWRSNSAAGGPTRAFGDIGVHWFDLMEFVTGHRVTKLNAHFAKVHDSDTEDGALVTFETDKGAVGSTVISQASAGRSNRLWFSFDGTEESYSFDQENPETGWVGTLGDNRIVRRNPNQQTGISVRANSLPAGHPQGYQTCFNDFVADVYSAHAGAPKSEVMPNFLDGFRGAQLADAVLRSVSSKGWVEVGTVPAMVHSK</sequence>
<reference evidence="3" key="1">
    <citation type="submission" date="2020-05" db="EMBL/GenBank/DDBJ databases">
        <authorList>
            <person name="Chiriac C."/>
            <person name="Salcher M."/>
            <person name="Ghai R."/>
            <person name="Kavagutti S V."/>
        </authorList>
    </citation>
    <scope>NUCLEOTIDE SEQUENCE</scope>
</reference>
<dbReference type="Pfam" id="PF22725">
    <property type="entry name" value="GFO_IDH_MocA_C3"/>
    <property type="match status" value="1"/>
</dbReference>
<gene>
    <name evidence="3" type="ORF">UFOPK1909_00840</name>
</gene>
<dbReference type="InterPro" id="IPR000683">
    <property type="entry name" value="Gfo/Idh/MocA-like_OxRdtase_N"/>
</dbReference>
<dbReference type="InterPro" id="IPR036291">
    <property type="entry name" value="NAD(P)-bd_dom_sf"/>
</dbReference>
<dbReference type="PANTHER" id="PTHR43249:SF1">
    <property type="entry name" value="D-GLUCOSIDE 3-DEHYDROGENASE"/>
    <property type="match status" value="1"/>
</dbReference>
<dbReference type="Gene3D" id="3.40.50.720">
    <property type="entry name" value="NAD(P)-binding Rossmann-like Domain"/>
    <property type="match status" value="1"/>
</dbReference>
<dbReference type="Gene3D" id="3.30.360.10">
    <property type="entry name" value="Dihydrodipicolinate Reductase, domain 2"/>
    <property type="match status" value="1"/>
</dbReference>
<dbReference type="AlphaFoldDB" id="A0A6J6IL65"/>
<name>A0A6J6IL65_9ZZZZ</name>